<dbReference type="GO" id="GO:0005886">
    <property type="term" value="C:plasma membrane"/>
    <property type="evidence" value="ECO:0007669"/>
    <property type="project" value="UniProtKB-SubCell"/>
</dbReference>
<dbReference type="InterPro" id="IPR035906">
    <property type="entry name" value="MetI-like_sf"/>
</dbReference>
<keyword evidence="3 6" id="KW-0812">Transmembrane</keyword>
<dbReference type="Proteomes" id="UP000019146">
    <property type="component" value="Chromosome 2"/>
</dbReference>
<keyword evidence="4 6" id="KW-1133">Transmembrane helix</keyword>
<dbReference type="GO" id="GO:0031460">
    <property type="term" value="P:glycine betaine transport"/>
    <property type="evidence" value="ECO:0007669"/>
    <property type="project" value="TreeGrafter"/>
</dbReference>
<accession>A0A0P0RHU1</accession>
<feature type="transmembrane region" description="Helical" evidence="6">
    <location>
        <begin position="88"/>
        <end position="107"/>
    </location>
</feature>
<evidence type="ECO:0000259" key="7">
    <source>
        <dbReference type="PROSITE" id="PS50928"/>
    </source>
</evidence>
<evidence type="ECO:0000256" key="2">
    <source>
        <dbReference type="ARBA" id="ARBA00022448"/>
    </source>
</evidence>
<feature type="transmembrane region" description="Helical" evidence="6">
    <location>
        <begin position="21"/>
        <end position="47"/>
    </location>
</feature>
<sequence>MMDSILRIDWIVQQGDSILGFLFRHACLSVVPVIAGLLVALPCAWLLSHIPRVKLLFLNAFSLLYTIPSLALFIIVPGVLRTKILDPLNVYVALSIYSFALLVRIVSDGLDSIPPDVNDAALAIGYKPLQKLFAVDLPVCVPVIGAGMRVATAASVSVVSVASLVGIPQLGTLFTQGFQLGFMTPIIVGIVLSVILAVILDALIVATTRALSRWRPEKGHV</sequence>
<feature type="transmembrane region" description="Helical" evidence="6">
    <location>
        <begin position="53"/>
        <end position="76"/>
    </location>
</feature>
<dbReference type="RefSeq" id="WP_199588682.1">
    <property type="nucleotide sequence ID" value="NZ_CP012747.1"/>
</dbReference>
<feature type="transmembrane region" description="Helical" evidence="6">
    <location>
        <begin position="182"/>
        <end position="206"/>
    </location>
</feature>
<dbReference type="PROSITE" id="PS50928">
    <property type="entry name" value="ABC_TM1"/>
    <property type="match status" value="1"/>
</dbReference>
<comment type="subcellular location">
    <subcellularLocation>
        <location evidence="1 6">Cell membrane</location>
        <topology evidence="1 6">Multi-pass membrane protein</topology>
    </subcellularLocation>
</comment>
<dbReference type="PANTHER" id="PTHR30177">
    <property type="entry name" value="GLYCINE BETAINE/L-PROLINE TRANSPORT SYSTEM PERMEASE PROTEIN PROW"/>
    <property type="match status" value="1"/>
</dbReference>
<dbReference type="InterPro" id="IPR051204">
    <property type="entry name" value="ABC_transp_perm/SBD"/>
</dbReference>
<evidence type="ECO:0000256" key="1">
    <source>
        <dbReference type="ARBA" id="ARBA00004651"/>
    </source>
</evidence>
<reference evidence="8 9" key="1">
    <citation type="journal article" date="2014" name="Genome Announc.">
        <title>Draft Genome Sequence of the Haloacid-Degrading Burkholderia caribensis Strain MBA4.</title>
        <authorList>
            <person name="Pan Y."/>
            <person name="Kong K.F."/>
            <person name="Tsang J.S."/>
        </authorList>
    </citation>
    <scope>NUCLEOTIDE SEQUENCE [LARGE SCALE GENOMIC DNA]</scope>
    <source>
        <strain evidence="8 9">MBA4</strain>
    </source>
</reference>
<evidence type="ECO:0000313" key="8">
    <source>
        <dbReference type="EMBL" id="ALL68255.1"/>
    </source>
</evidence>
<dbReference type="Gene3D" id="1.10.3720.10">
    <property type="entry name" value="MetI-like"/>
    <property type="match status" value="1"/>
</dbReference>
<evidence type="ECO:0000256" key="5">
    <source>
        <dbReference type="ARBA" id="ARBA00023136"/>
    </source>
</evidence>
<keyword evidence="2 6" id="KW-0813">Transport</keyword>
<keyword evidence="5 6" id="KW-0472">Membrane</keyword>
<evidence type="ECO:0000256" key="4">
    <source>
        <dbReference type="ARBA" id="ARBA00022989"/>
    </source>
</evidence>
<evidence type="ECO:0000313" key="9">
    <source>
        <dbReference type="Proteomes" id="UP000019146"/>
    </source>
</evidence>
<protein>
    <submittedName>
        <fullName evidence="8">Abc transporter permease</fullName>
    </submittedName>
</protein>
<evidence type="ECO:0000256" key="6">
    <source>
        <dbReference type="RuleBase" id="RU363032"/>
    </source>
</evidence>
<dbReference type="InterPro" id="IPR000515">
    <property type="entry name" value="MetI-like"/>
</dbReference>
<dbReference type="EMBL" id="CP012747">
    <property type="protein sequence ID" value="ALL68255.1"/>
    <property type="molecule type" value="Genomic_DNA"/>
</dbReference>
<dbReference type="GeneID" id="69971989"/>
<dbReference type="SUPFAM" id="SSF161098">
    <property type="entry name" value="MetI-like"/>
    <property type="match status" value="1"/>
</dbReference>
<comment type="similarity">
    <text evidence="6">Belongs to the binding-protein-dependent transport system permease family.</text>
</comment>
<dbReference type="CDD" id="cd06261">
    <property type="entry name" value="TM_PBP2"/>
    <property type="match status" value="1"/>
</dbReference>
<dbReference type="PANTHER" id="PTHR30177:SF4">
    <property type="entry name" value="OSMOPROTECTANT IMPORT PERMEASE PROTEIN OSMW"/>
    <property type="match status" value="1"/>
</dbReference>
<name>A0A0P0RHU1_9BURK</name>
<proteinExistence type="inferred from homology"/>
<gene>
    <name evidence="8" type="ORF">K788_0000644</name>
</gene>
<evidence type="ECO:0000256" key="3">
    <source>
        <dbReference type="ARBA" id="ARBA00022692"/>
    </source>
</evidence>
<dbReference type="GO" id="GO:0055085">
    <property type="term" value="P:transmembrane transport"/>
    <property type="evidence" value="ECO:0007669"/>
    <property type="project" value="InterPro"/>
</dbReference>
<dbReference type="Pfam" id="PF00528">
    <property type="entry name" value="BPD_transp_1"/>
    <property type="match status" value="1"/>
</dbReference>
<organism evidence="8 9">
    <name type="scientific">Paraburkholderia caribensis MBA4</name>
    <dbReference type="NCBI Taxonomy" id="1323664"/>
    <lineage>
        <taxon>Bacteria</taxon>
        <taxon>Pseudomonadati</taxon>
        <taxon>Pseudomonadota</taxon>
        <taxon>Betaproteobacteria</taxon>
        <taxon>Burkholderiales</taxon>
        <taxon>Burkholderiaceae</taxon>
        <taxon>Paraburkholderia</taxon>
    </lineage>
</organism>
<feature type="domain" description="ABC transmembrane type-1" evidence="7">
    <location>
        <begin position="22"/>
        <end position="204"/>
    </location>
</feature>
<dbReference type="AlphaFoldDB" id="A0A0P0RHU1"/>
<dbReference type="KEGG" id="bcai:K788_0000644"/>